<keyword evidence="3" id="KW-1185">Reference proteome</keyword>
<dbReference type="InterPro" id="IPR031248">
    <property type="entry name" value="RNF213"/>
</dbReference>
<feature type="compositionally biased region" description="Acidic residues" evidence="1">
    <location>
        <begin position="122"/>
        <end position="135"/>
    </location>
</feature>
<reference evidence="2 3" key="1">
    <citation type="submission" date="2020-03" db="EMBL/GenBank/DDBJ databases">
        <title>Dissostichus mawsoni Genome sequencing and assembly.</title>
        <authorList>
            <person name="Park H."/>
        </authorList>
    </citation>
    <scope>NUCLEOTIDE SEQUENCE [LARGE SCALE GENOMIC DNA]</scope>
    <source>
        <strain evidence="2">DM0001</strain>
        <tissue evidence="2">Muscle</tissue>
    </source>
</reference>
<feature type="compositionally biased region" description="Basic residues" evidence="1">
    <location>
        <begin position="78"/>
        <end position="92"/>
    </location>
</feature>
<feature type="compositionally biased region" description="Low complexity" evidence="1">
    <location>
        <begin position="423"/>
        <end position="442"/>
    </location>
</feature>
<feature type="compositionally biased region" description="Polar residues" evidence="1">
    <location>
        <begin position="168"/>
        <end position="202"/>
    </location>
</feature>
<feature type="compositionally biased region" description="Polar residues" evidence="1">
    <location>
        <begin position="279"/>
        <end position="293"/>
    </location>
</feature>
<dbReference type="GO" id="GO:0004842">
    <property type="term" value="F:ubiquitin-protein transferase activity"/>
    <property type="evidence" value="ECO:0007669"/>
    <property type="project" value="InterPro"/>
</dbReference>
<dbReference type="GO" id="GO:0016887">
    <property type="term" value="F:ATP hydrolysis activity"/>
    <property type="evidence" value="ECO:0007669"/>
    <property type="project" value="InterPro"/>
</dbReference>
<dbReference type="AlphaFoldDB" id="A0A7J5YA73"/>
<feature type="compositionally biased region" description="Polar residues" evidence="1">
    <location>
        <begin position="136"/>
        <end position="151"/>
    </location>
</feature>
<dbReference type="Proteomes" id="UP000518266">
    <property type="component" value="Unassembled WGS sequence"/>
</dbReference>
<accession>A0A7J5YA73</accession>
<feature type="compositionally biased region" description="Basic and acidic residues" evidence="1">
    <location>
        <begin position="204"/>
        <end position="218"/>
    </location>
</feature>
<feature type="compositionally biased region" description="Basic and acidic residues" evidence="1">
    <location>
        <begin position="294"/>
        <end position="321"/>
    </location>
</feature>
<gene>
    <name evidence="2" type="ORF">F7725_003398</name>
</gene>
<sequence>MKCPDCGHTISEKKARFCSACGLNLSVQPANTQDTRDQPKPLVAYSECTSEKSVSKNVDNKESNRSPKRPNDETISNPKKKKKKKKRNKKKKEGPLSSDQDMSHVSLGDSQGKKTQGGPDSSDSESSENAMDETPESLQDGPSSLESQPSSVAADIPAGPSEDKQEVQSKNSDSFWGRSSESKTVTSQAGSGKGNKVTNLQDENTEKKGSKKNKDLDSNKPPAMDQNANVENNEKQTGQSTQKGNSQQGQKQTQKVFGPQTPSKADPTGSSVDAEETLGAQQSGSEQDSTAEQTPDKGSKQDSKEPSTHAEPPPKSEKEALALEARTPIHSGDAPGITVEGESNALKSAQDQTLNTAPADTPTPIQEDSKSEASQADSGKGNKAINLQDENTEKKGSKKKKDLEANKPPAMDQNANVEKNEKQTGQSKPKGKSQQQQKQTQKVFGPQTPSKADPTGSSVDAEETLGAQQSDSEKDSTAEQTPDKGSKQDSKEPSTHAEPPPKKLTRNKNIAARERLTIYFHAVLSKDFKFDPAEDRIFIRAGHPIGTWKEDAVELSVTRDLGEHGFLVEGSLPTIKTEAVSVSIPYKYVVYNKKKSTYEFEYIYKLDSTHQITNRCLFVKPGLVNDDGDWHQYDDIICAEPSKNMLNKLTNKLKETFWPGQRKNLIQGREIAGNIMLESIFDLLRSWTDTNLRSFLIQLNQFYQVYGDPFVYEERQKKWNSLDYGEEDVRKMLKEFMLTKVIPQLRKDGGGEMLYTQDPMRAAVIMLYVWRQHKFRLENGELNQLCNMLCLPKRDKEEFLGYWAKFSQDVAILNKNLTEMLVYLIKEVKTAGMPRWILVLPLLHLLKGSTQPFEVPTSGTSKYGVAWAGLQGLEIGTLSSYMSSQERKSLVNLMKSHSHLMEVDALFVRSCMFLIPLDDLMECNIIDIELLDVLHVFTNKAPQDITSSNYQTVSHILSHVQEKLVEEKYSLLTEAYRRECLDTSVKLLEKLCKGVKPASYTQNYPI</sequence>
<feature type="compositionally biased region" description="Basic and acidic residues" evidence="1">
    <location>
        <begin position="49"/>
        <end position="72"/>
    </location>
</feature>
<comment type="caution">
    <text evidence="2">The sequence shown here is derived from an EMBL/GenBank/DDBJ whole genome shotgun (WGS) entry which is preliminary data.</text>
</comment>
<evidence type="ECO:0000313" key="2">
    <source>
        <dbReference type="EMBL" id="KAF3846320.1"/>
    </source>
</evidence>
<feature type="region of interest" description="Disordered" evidence="1">
    <location>
        <begin position="26"/>
        <end position="509"/>
    </location>
</feature>
<organism evidence="2 3">
    <name type="scientific">Dissostichus mawsoni</name>
    <name type="common">Antarctic cod</name>
    <dbReference type="NCBI Taxonomy" id="36200"/>
    <lineage>
        <taxon>Eukaryota</taxon>
        <taxon>Metazoa</taxon>
        <taxon>Chordata</taxon>
        <taxon>Craniata</taxon>
        <taxon>Vertebrata</taxon>
        <taxon>Euteleostomi</taxon>
        <taxon>Actinopterygii</taxon>
        <taxon>Neopterygii</taxon>
        <taxon>Teleostei</taxon>
        <taxon>Neoteleostei</taxon>
        <taxon>Acanthomorphata</taxon>
        <taxon>Eupercaria</taxon>
        <taxon>Perciformes</taxon>
        <taxon>Notothenioidei</taxon>
        <taxon>Nototheniidae</taxon>
        <taxon>Dissostichus</taxon>
    </lineage>
</organism>
<protein>
    <submittedName>
        <fullName evidence="2">Uncharacterized protein</fullName>
    </submittedName>
</protein>
<dbReference type="PANTHER" id="PTHR22605">
    <property type="entry name" value="RZ-TYPE DOMAIN-CONTAINING PROTEIN"/>
    <property type="match status" value="1"/>
</dbReference>
<feature type="compositionally biased region" description="Polar residues" evidence="1">
    <location>
        <begin position="226"/>
        <end position="271"/>
    </location>
</feature>
<proteinExistence type="predicted"/>
<dbReference type="EMBL" id="JAAKFY010000014">
    <property type="protein sequence ID" value="KAF3846320.1"/>
    <property type="molecule type" value="Genomic_DNA"/>
</dbReference>
<evidence type="ECO:0000313" key="3">
    <source>
        <dbReference type="Proteomes" id="UP000518266"/>
    </source>
</evidence>
<feature type="compositionally biased region" description="Polar residues" evidence="1">
    <location>
        <begin position="447"/>
        <end position="458"/>
    </location>
</feature>
<name>A0A7J5YA73_DISMA</name>
<feature type="compositionally biased region" description="Basic and acidic residues" evidence="1">
    <location>
        <begin position="471"/>
        <end position="501"/>
    </location>
</feature>
<feature type="compositionally biased region" description="Polar residues" evidence="1">
    <location>
        <begin position="345"/>
        <end position="377"/>
    </location>
</feature>
<dbReference type="PANTHER" id="PTHR22605:SF16">
    <property type="entry name" value="E3 UBIQUITIN-PROTEIN LIGASE RNF213"/>
    <property type="match status" value="1"/>
</dbReference>
<dbReference type="OrthoDB" id="8956328at2759"/>
<feature type="compositionally biased region" description="Basic and acidic residues" evidence="1">
    <location>
        <begin position="391"/>
        <end position="405"/>
    </location>
</feature>
<evidence type="ECO:0000256" key="1">
    <source>
        <dbReference type="SAM" id="MobiDB-lite"/>
    </source>
</evidence>